<dbReference type="Proteomes" id="UP000294692">
    <property type="component" value="Unassembled WGS sequence"/>
</dbReference>
<reference evidence="9 10" key="1">
    <citation type="submission" date="2019-03" db="EMBL/GenBank/DDBJ databases">
        <title>Genomic Encyclopedia of Type Strains, Phase IV (KMG-IV): sequencing the most valuable type-strain genomes for metagenomic binning, comparative biology and taxonomic classification.</title>
        <authorList>
            <person name="Goeker M."/>
        </authorList>
    </citation>
    <scope>NUCLEOTIDE SEQUENCE [LARGE SCALE GENOMIC DNA]</scope>
    <source>
        <strain evidence="9 10">DSM 100048</strain>
    </source>
</reference>
<gene>
    <name evidence="9" type="ORF">EV686_11033</name>
</gene>
<protein>
    <submittedName>
        <fullName evidence="9">Adhesin transport system outer membrane protein</fullName>
    </submittedName>
</protein>
<evidence type="ECO:0000256" key="5">
    <source>
        <dbReference type="ARBA" id="ARBA00022692"/>
    </source>
</evidence>
<dbReference type="NCBIfam" id="TIGR01844">
    <property type="entry name" value="type_I_sec_TolC"/>
    <property type="match status" value="1"/>
</dbReference>
<accession>A0A4R3UTT7</accession>
<sequence length="492" mass="55650">MSLKRSFKLAAIASAVIMSTTAWSQQQGSQTLEKVVEQAILTHPEIRARFHDFQSSLEGQKVVRGGMLPQVSAQGWVGREWRSRVPDSPSYDWGRHGYSLELRQLLFDGFTTYNTYRQLGFEKLSGYFELLATTDALANEAVNAYIDVQRYREMEVLARDNFRMHENTLGHLRERQESGVGRGVDLEQAYGRLALAQTNLMTESNNLNDVTQRYRRLVGELPAPVLADVPDVANQLPQAPENFLESVRVNPSLLSKQALVHAAEKGKEAATGTLYSPTLEFRASTGTDRELPGRSNRDIQSSRVQLVMSYNLYRGGADAARVRQTSAQMYAARDVRDYTCRNVQQELAVAWNNVMRLRHQLPFLQEHELATSKVRTAYQQQFQIGQRSLLDLLDTENELFDSRRALLNGIYDLKKAEYRWLALSNRVLPVLGIAQPHTQEFQETSDFLLPDESLKACVAPLPDTSNLTPITVEYRDGMRPPVVRTGSPANRN</sequence>
<dbReference type="GO" id="GO:0015288">
    <property type="term" value="F:porin activity"/>
    <property type="evidence" value="ECO:0007669"/>
    <property type="project" value="TreeGrafter"/>
</dbReference>
<dbReference type="InterPro" id="IPR051906">
    <property type="entry name" value="TolC-like"/>
</dbReference>
<dbReference type="GO" id="GO:1990281">
    <property type="term" value="C:efflux pump complex"/>
    <property type="evidence" value="ECO:0007669"/>
    <property type="project" value="TreeGrafter"/>
</dbReference>
<feature type="signal peptide" evidence="8">
    <location>
        <begin position="1"/>
        <end position="24"/>
    </location>
</feature>
<evidence type="ECO:0000256" key="6">
    <source>
        <dbReference type="ARBA" id="ARBA00023136"/>
    </source>
</evidence>
<dbReference type="PANTHER" id="PTHR30026:SF22">
    <property type="entry name" value="OUTER MEMBRANE EFFLUX PROTEIN"/>
    <property type="match status" value="1"/>
</dbReference>
<dbReference type="SUPFAM" id="SSF56954">
    <property type="entry name" value="Outer membrane efflux proteins (OEP)"/>
    <property type="match status" value="1"/>
</dbReference>
<evidence type="ECO:0000256" key="3">
    <source>
        <dbReference type="ARBA" id="ARBA00022448"/>
    </source>
</evidence>
<evidence type="ECO:0000313" key="10">
    <source>
        <dbReference type="Proteomes" id="UP000294692"/>
    </source>
</evidence>
<dbReference type="Gene3D" id="1.20.1600.10">
    <property type="entry name" value="Outer membrane efflux proteins (OEP)"/>
    <property type="match status" value="1"/>
</dbReference>
<organism evidence="9 10">
    <name type="scientific">Paracandidimonas soli</name>
    <dbReference type="NCBI Taxonomy" id="1917182"/>
    <lineage>
        <taxon>Bacteria</taxon>
        <taxon>Pseudomonadati</taxon>
        <taxon>Pseudomonadota</taxon>
        <taxon>Betaproteobacteria</taxon>
        <taxon>Burkholderiales</taxon>
        <taxon>Alcaligenaceae</taxon>
        <taxon>Paracandidimonas</taxon>
    </lineage>
</organism>
<dbReference type="InterPro" id="IPR003423">
    <property type="entry name" value="OMP_efflux"/>
</dbReference>
<comment type="similarity">
    <text evidence="2">Belongs to the outer membrane factor (OMF) (TC 1.B.17) family.</text>
</comment>
<evidence type="ECO:0000256" key="8">
    <source>
        <dbReference type="SAM" id="SignalP"/>
    </source>
</evidence>
<dbReference type="GO" id="GO:0009279">
    <property type="term" value="C:cell outer membrane"/>
    <property type="evidence" value="ECO:0007669"/>
    <property type="project" value="UniProtKB-SubCell"/>
</dbReference>
<keyword evidence="3" id="KW-0813">Transport</keyword>
<keyword evidence="4" id="KW-1134">Transmembrane beta strand</keyword>
<proteinExistence type="inferred from homology"/>
<dbReference type="AlphaFoldDB" id="A0A4R3UTT7"/>
<keyword evidence="5" id="KW-0812">Transmembrane</keyword>
<feature type="chain" id="PRO_5020644060" evidence="8">
    <location>
        <begin position="25"/>
        <end position="492"/>
    </location>
</feature>
<dbReference type="RefSeq" id="WP_132477912.1">
    <property type="nucleotide sequence ID" value="NZ_JBEBWM010000119.1"/>
</dbReference>
<evidence type="ECO:0000256" key="7">
    <source>
        <dbReference type="ARBA" id="ARBA00023237"/>
    </source>
</evidence>
<evidence type="ECO:0000256" key="2">
    <source>
        <dbReference type="ARBA" id="ARBA00007613"/>
    </source>
</evidence>
<comment type="subcellular location">
    <subcellularLocation>
        <location evidence="1">Cell outer membrane</location>
    </subcellularLocation>
</comment>
<dbReference type="Pfam" id="PF02321">
    <property type="entry name" value="OEP"/>
    <property type="match status" value="2"/>
</dbReference>
<keyword evidence="10" id="KW-1185">Reference proteome</keyword>
<dbReference type="PANTHER" id="PTHR30026">
    <property type="entry name" value="OUTER MEMBRANE PROTEIN TOLC"/>
    <property type="match status" value="1"/>
</dbReference>
<comment type="caution">
    <text evidence="9">The sequence shown here is derived from an EMBL/GenBank/DDBJ whole genome shotgun (WGS) entry which is preliminary data.</text>
</comment>
<evidence type="ECO:0000313" key="9">
    <source>
        <dbReference type="EMBL" id="TCU93868.1"/>
    </source>
</evidence>
<dbReference type="OrthoDB" id="9814637at2"/>
<evidence type="ECO:0000256" key="1">
    <source>
        <dbReference type="ARBA" id="ARBA00004442"/>
    </source>
</evidence>
<keyword evidence="6" id="KW-0472">Membrane</keyword>
<name>A0A4R3UTT7_9BURK</name>
<dbReference type="InterPro" id="IPR010130">
    <property type="entry name" value="T1SS_OMP_TolC"/>
</dbReference>
<keyword evidence="7" id="KW-0998">Cell outer membrane</keyword>
<evidence type="ECO:0000256" key="4">
    <source>
        <dbReference type="ARBA" id="ARBA00022452"/>
    </source>
</evidence>
<keyword evidence="8" id="KW-0732">Signal</keyword>
<dbReference type="GO" id="GO:0015562">
    <property type="term" value="F:efflux transmembrane transporter activity"/>
    <property type="evidence" value="ECO:0007669"/>
    <property type="project" value="InterPro"/>
</dbReference>
<dbReference type="EMBL" id="SMBX01000010">
    <property type="protein sequence ID" value="TCU93868.1"/>
    <property type="molecule type" value="Genomic_DNA"/>
</dbReference>